<dbReference type="GO" id="GO:0046655">
    <property type="term" value="P:folic acid metabolic process"/>
    <property type="evidence" value="ECO:0007669"/>
    <property type="project" value="TreeGrafter"/>
</dbReference>
<keyword evidence="12" id="KW-1185">Reference proteome</keyword>
<evidence type="ECO:0000256" key="6">
    <source>
        <dbReference type="ARBA" id="ARBA00023002"/>
    </source>
</evidence>
<dbReference type="GO" id="GO:0005829">
    <property type="term" value="C:cytosol"/>
    <property type="evidence" value="ECO:0007669"/>
    <property type="project" value="TreeGrafter"/>
</dbReference>
<evidence type="ECO:0000256" key="2">
    <source>
        <dbReference type="ARBA" id="ARBA00009539"/>
    </source>
</evidence>
<dbReference type="GO" id="GO:0004146">
    <property type="term" value="F:dihydrofolate reductase activity"/>
    <property type="evidence" value="ECO:0007669"/>
    <property type="project" value="UniProtKB-EC"/>
</dbReference>
<dbReference type="GO" id="GO:0006730">
    <property type="term" value="P:one-carbon metabolic process"/>
    <property type="evidence" value="ECO:0007669"/>
    <property type="project" value="UniProtKB-KW"/>
</dbReference>
<evidence type="ECO:0000313" key="12">
    <source>
        <dbReference type="Proteomes" id="UP001139319"/>
    </source>
</evidence>
<dbReference type="RefSeq" id="WP_253968996.1">
    <property type="nucleotide sequence ID" value="NZ_JAMFTH010000006.1"/>
</dbReference>
<sequence>MMKVSMIVACGRDNAIGKGNAMPWHLPADLQYFKCTTLGKPIIMGRKTYESIGRPLPGRVNIVISRRGDWPAPDGVVVVSSVEQAIERAREQSPEEIMITGGEQIYRAALGFADRIYKTEIDIEVEGADAHFPELSANEWREVSRQQGEAEAPLSHRFLVLERVTEAES</sequence>
<dbReference type="Proteomes" id="UP001139319">
    <property type="component" value="Unassembled WGS sequence"/>
</dbReference>
<gene>
    <name evidence="11" type="ORF">M6D89_15455</name>
</gene>
<comment type="catalytic activity">
    <reaction evidence="8">
        <text>(6S)-5,6,7,8-tetrahydrofolate + NADP(+) = 7,8-dihydrofolate + NADPH + H(+)</text>
        <dbReference type="Rhea" id="RHEA:15009"/>
        <dbReference type="ChEBI" id="CHEBI:15378"/>
        <dbReference type="ChEBI" id="CHEBI:57451"/>
        <dbReference type="ChEBI" id="CHEBI:57453"/>
        <dbReference type="ChEBI" id="CHEBI:57783"/>
        <dbReference type="ChEBI" id="CHEBI:58349"/>
        <dbReference type="EC" id="1.5.1.3"/>
    </reaction>
</comment>
<evidence type="ECO:0000256" key="9">
    <source>
        <dbReference type="RuleBase" id="RU004474"/>
    </source>
</evidence>
<evidence type="ECO:0000256" key="4">
    <source>
        <dbReference type="ARBA" id="ARBA00022563"/>
    </source>
</evidence>
<proteinExistence type="inferred from homology"/>
<organism evidence="11 12">
    <name type="scientific">Gilvimarinus xylanilyticus</name>
    <dbReference type="NCBI Taxonomy" id="2944139"/>
    <lineage>
        <taxon>Bacteria</taxon>
        <taxon>Pseudomonadati</taxon>
        <taxon>Pseudomonadota</taxon>
        <taxon>Gammaproteobacteria</taxon>
        <taxon>Cellvibrionales</taxon>
        <taxon>Cellvibrionaceae</taxon>
        <taxon>Gilvimarinus</taxon>
    </lineage>
</organism>
<reference evidence="11" key="2">
    <citation type="submission" date="2023-01" db="EMBL/GenBank/DDBJ databases">
        <title>Gilvimarinus xylanilyticus HB14 isolated from Caulerpa lentillifera aquaculture base in Hainan, China.</title>
        <authorList>
            <person name="Zhang Y.-J."/>
        </authorList>
    </citation>
    <scope>NUCLEOTIDE SEQUENCE</scope>
    <source>
        <strain evidence="11">HB14</strain>
    </source>
</reference>
<dbReference type="InterPro" id="IPR017925">
    <property type="entry name" value="DHFR_CS"/>
</dbReference>
<dbReference type="GO" id="GO:0046452">
    <property type="term" value="P:dihydrofolate metabolic process"/>
    <property type="evidence" value="ECO:0007669"/>
    <property type="project" value="TreeGrafter"/>
</dbReference>
<dbReference type="PRINTS" id="PR00070">
    <property type="entry name" value="DHFR"/>
</dbReference>
<evidence type="ECO:0000256" key="3">
    <source>
        <dbReference type="ARBA" id="ARBA00012856"/>
    </source>
</evidence>
<accession>A0A9X2KUS9</accession>
<dbReference type="InterPro" id="IPR012259">
    <property type="entry name" value="DHFR"/>
</dbReference>
<comment type="function">
    <text evidence="7 8">Key enzyme in folate metabolism. Catalyzes an essential reaction for de novo glycine and purine synthesis, and for DNA precursor synthesis.</text>
</comment>
<dbReference type="InterPro" id="IPR024072">
    <property type="entry name" value="DHFR-like_dom_sf"/>
</dbReference>
<reference evidence="11" key="1">
    <citation type="submission" date="2022-05" db="EMBL/GenBank/DDBJ databases">
        <authorList>
            <person name="Sun H.-N."/>
        </authorList>
    </citation>
    <scope>NUCLEOTIDE SEQUENCE</scope>
    <source>
        <strain evidence="11">HB14</strain>
    </source>
</reference>
<dbReference type="EC" id="1.5.1.3" evidence="3 8"/>
<dbReference type="SUPFAM" id="SSF53597">
    <property type="entry name" value="Dihydrofolate reductase-like"/>
    <property type="match status" value="1"/>
</dbReference>
<feature type="domain" description="DHFR" evidence="10">
    <location>
        <begin position="3"/>
        <end position="163"/>
    </location>
</feature>
<evidence type="ECO:0000256" key="5">
    <source>
        <dbReference type="ARBA" id="ARBA00022857"/>
    </source>
</evidence>
<dbReference type="AlphaFoldDB" id="A0A9X2KUS9"/>
<dbReference type="CDD" id="cd00209">
    <property type="entry name" value="DHFR"/>
    <property type="match status" value="1"/>
</dbReference>
<name>A0A9X2KUS9_9GAMM</name>
<evidence type="ECO:0000256" key="7">
    <source>
        <dbReference type="ARBA" id="ARBA00025067"/>
    </source>
</evidence>
<dbReference type="PANTHER" id="PTHR48069:SF3">
    <property type="entry name" value="DIHYDROFOLATE REDUCTASE"/>
    <property type="match status" value="1"/>
</dbReference>
<evidence type="ECO:0000256" key="8">
    <source>
        <dbReference type="PIRNR" id="PIRNR000194"/>
    </source>
</evidence>
<evidence type="ECO:0000313" key="11">
    <source>
        <dbReference type="EMBL" id="MCP8900704.1"/>
    </source>
</evidence>
<comment type="pathway">
    <text evidence="1 8">Cofactor biosynthesis; tetrahydrofolate biosynthesis; 5,6,7,8-tetrahydrofolate from 7,8-dihydrofolate: step 1/1.</text>
</comment>
<evidence type="ECO:0000256" key="1">
    <source>
        <dbReference type="ARBA" id="ARBA00004903"/>
    </source>
</evidence>
<dbReference type="InterPro" id="IPR001796">
    <property type="entry name" value="DHFR_dom"/>
</dbReference>
<dbReference type="PANTHER" id="PTHR48069">
    <property type="entry name" value="DIHYDROFOLATE REDUCTASE"/>
    <property type="match status" value="1"/>
</dbReference>
<dbReference type="PROSITE" id="PS51330">
    <property type="entry name" value="DHFR_2"/>
    <property type="match status" value="1"/>
</dbReference>
<keyword evidence="6 8" id="KW-0560">Oxidoreductase</keyword>
<comment type="similarity">
    <text evidence="2 8 9">Belongs to the dihydrofolate reductase family.</text>
</comment>
<dbReference type="Gene3D" id="3.40.430.10">
    <property type="entry name" value="Dihydrofolate Reductase, subunit A"/>
    <property type="match status" value="1"/>
</dbReference>
<dbReference type="GO" id="GO:0070401">
    <property type="term" value="F:NADP+ binding"/>
    <property type="evidence" value="ECO:0007669"/>
    <property type="project" value="UniProtKB-ARBA"/>
</dbReference>
<dbReference type="PROSITE" id="PS00075">
    <property type="entry name" value="DHFR_1"/>
    <property type="match status" value="1"/>
</dbReference>
<dbReference type="FunFam" id="3.40.430.10:FF:000001">
    <property type="entry name" value="Dihydrofolate reductase"/>
    <property type="match status" value="1"/>
</dbReference>
<comment type="caution">
    <text evidence="11">The sequence shown here is derived from an EMBL/GenBank/DDBJ whole genome shotgun (WGS) entry which is preliminary data.</text>
</comment>
<keyword evidence="5 8" id="KW-0521">NADP</keyword>
<dbReference type="EMBL" id="JAMFTH010000006">
    <property type="protein sequence ID" value="MCP8900704.1"/>
    <property type="molecule type" value="Genomic_DNA"/>
</dbReference>
<evidence type="ECO:0000259" key="10">
    <source>
        <dbReference type="PROSITE" id="PS51330"/>
    </source>
</evidence>
<dbReference type="Pfam" id="PF00186">
    <property type="entry name" value="DHFR_1"/>
    <property type="match status" value="1"/>
</dbReference>
<protein>
    <recommendedName>
        <fullName evidence="3 8">Dihydrofolate reductase</fullName>
        <ecNumber evidence="3 8">1.5.1.3</ecNumber>
    </recommendedName>
</protein>
<dbReference type="PIRSF" id="PIRSF000194">
    <property type="entry name" value="DHFR"/>
    <property type="match status" value="1"/>
</dbReference>
<dbReference type="GO" id="GO:0046654">
    <property type="term" value="P:tetrahydrofolate biosynthetic process"/>
    <property type="evidence" value="ECO:0007669"/>
    <property type="project" value="InterPro"/>
</dbReference>
<keyword evidence="4 8" id="KW-0554">One-carbon metabolism</keyword>